<keyword evidence="2" id="KW-1185">Reference proteome</keyword>
<proteinExistence type="predicted"/>
<reference evidence="1 2" key="1">
    <citation type="submission" date="2020-07" db="EMBL/GenBank/DDBJ databases">
        <title>Sequencing the genomes of 1000 actinobacteria strains.</title>
        <authorList>
            <person name="Klenk H.-P."/>
        </authorList>
    </citation>
    <scope>NUCLEOTIDE SEQUENCE [LARGE SCALE GENOMIC DNA]</scope>
    <source>
        <strain evidence="1 2">DSM 23819</strain>
    </source>
</reference>
<gene>
    <name evidence="1" type="ORF">BJ980_001326</name>
</gene>
<sequence length="152" mass="17175">MSKLIKRCTGEDGRIDKQMIHARGYSDNGMYGHNDVNPNPLGGSLLIKAKGFWVKGRLSGRHFWVAVFWRGELEDRVQIRGWDSEWVRETLALHQGDTFSLTPVGPHPELRLDNPLSILTALLEMGGREAEWYGDKPPGYPRDMGCIPTIES</sequence>
<dbReference type="RefSeq" id="WP_179501570.1">
    <property type="nucleotide sequence ID" value="NZ_JACCAA010000001.1"/>
</dbReference>
<dbReference type="Proteomes" id="UP000540656">
    <property type="component" value="Unassembled WGS sequence"/>
</dbReference>
<evidence type="ECO:0000313" key="2">
    <source>
        <dbReference type="Proteomes" id="UP000540656"/>
    </source>
</evidence>
<evidence type="ECO:0000313" key="1">
    <source>
        <dbReference type="EMBL" id="NYG58403.1"/>
    </source>
</evidence>
<dbReference type="AlphaFoldDB" id="A0A7Y9S1E6"/>
<dbReference type="EMBL" id="JACCAA010000001">
    <property type="protein sequence ID" value="NYG58403.1"/>
    <property type="molecule type" value="Genomic_DNA"/>
</dbReference>
<name>A0A7Y9S1E6_9ACTN</name>
<accession>A0A7Y9S1E6</accession>
<protein>
    <submittedName>
        <fullName evidence="1">Uncharacterized protein</fullName>
    </submittedName>
</protein>
<organism evidence="1 2">
    <name type="scientific">Nocardioides daedukensis</name>
    <dbReference type="NCBI Taxonomy" id="634462"/>
    <lineage>
        <taxon>Bacteria</taxon>
        <taxon>Bacillati</taxon>
        <taxon>Actinomycetota</taxon>
        <taxon>Actinomycetes</taxon>
        <taxon>Propionibacteriales</taxon>
        <taxon>Nocardioidaceae</taxon>
        <taxon>Nocardioides</taxon>
    </lineage>
</organism>
<comment type="caution">
    <text evidence="1">The sequence shown here is derived from an EMBL/GenBank/DDBJ whole genome shotgun (WGS) entry which is preliminary data.</text>
</comment>